<proteinExistence type="predicted"/>
<evidence type="ECO:0000313" key="3">
    <source>
        <dbReference type="Proteomes" id="UP001236274"/>
    </source>
</evidence>
<comment type="caution">
    <text evidence="2">The sequence shown here is derived from an EMBL/GenBank/DDBJ whole genome shotgun (WGS) entry which is preliminary data.</text>
</comment>
<protein>
    <submittedName>
        <fullName evidence="2">Uncharacterized protein</fullName>
    </submittedName>
</protein>
<organism evidence="2 3">
    <name type="scientific">Veillonella atypica</name>
    <dbReference type="NCBI Taxonomy" id="39777"/>
    <lineage>
        <taxon>Bacteria</taxon>
        <taxon>Bacillati</taxon>
        <taxon>Bacillota</taxon>
        <taxon>Negativicutes</taxon>
        <taxon>Veillonellales</taxon>
        <taxon>Veillonellaceae</taxon>
        <taxon>Veillonella</taxon>
    </lineage>
</organism>
<dbReference type="EMBL" id="JASORJ010000007">
    <property type="protein sequence ID" value="MDK7357073.1"/>
    <property type="molecule type" value="Genomic_DNA"/>
</dbReference>
<dbReference type="RefSeq" id="WP_285417401.1">
    <property type="nucleotide sequence ID" value="NZ_JASORJ010000007.1"/>
</dbReference>
<keyword evidence="1" id="KW-0472">Membrane</keyword>
<keyword evidence="1" id="KW-1133">Transmembrane helix</keyword>
<feature type="transmembrane region" description="Helical" evidence="1">
    <location>
        <begin position="76"/>
        <end position="94"/>
    </location>
</feature>
<feature type="transmembrane region" description="Helical" evidence="1">
    <location>
        <begin position="100"/>
        <end position="121"/>
    </location>
</feature>
<gene>
    <name evidence="2" type="ORF">QP520_05495</name>
</gene>
<sequence>MCENINEDNNKLKFENQDALKPVENLIDAAASAINDKNVTINNSPLGETAAGALGIGAGAGVGFAGLYFGGSVVGLSAAGITSGLAAAGALVGGGMATGLAVLAAPAVVLGGIGVGVASHVRNKKLKDKKLIVYKNALAKQTAIVKALKEESDADKKRIDLLNGLNILLKAAIEDLGNDLGLD</sequence>
<keyword evidence="1" id="KW-0812">Transmembrane</keyword>
<feature type="transmembrane region" description="Helical" evidence="1">
    <location>
        <begin position="50"/>
        <end position="69"/>
    </location>
</feature>
<dbReference type="Proteomes" id="UP001236274">
    <property type="component" value="Unassembled WGS sequence"/>
</dbReference>
<evidence type="ECO:0000256" key="1">
    <source>
        <dbReference type="SAM" id="Phobius"/>
    </source>
</evidence>
<evidence type="ECO:0000313" key="2">
    <source>
        <dbReference type="EMBL" id="MDK7357073.1"/>
    </source>
</evidence>
<name>A0AAJ1Q9R0_9FIRM</name>
<reference evidence="2" key="1">
    <citation type="submission" date="2023-05" db="EMBL/GenBank/DDBJ databases">
        <title>Cataloging the Phylogenetic Diversity of Human Bladder Bacteria.</title>
        <authorList>
            <person name="Du J."/>
        </authorList>
    </citation>
    <scope>NUCLEOTIDE SEQUENCE</scope>
    <source>
        <strain evidence="2">UMB10101</strain>
    </source>
</reference>
<accession>A0AAJ1Q9R0</accession>
<dbReference type="AlphaFoldDB" id="A0AAJ1Q9R0"/>